<gene>
    <name evidence="6" type="ORF">BKA15_006114</name>
</gene>
<dbReference type="EMBL" id="JACCBU010000001">
    <property type="protein sequence ID" value="NYE74785.1"/>
    <property type="molecule type" value="Genomic_DNA"/>
</dbReference>
<dbReference type="Proteomes" id="UP000569914">
    <property type="component" value="Unassembled WGS sequence"/>
</dbReference>
<evidence type="ECO:0000259" key="5">
    <source>
        <dbReference type="PROSITE" id="PS50977"/>
    </source>
</evidence>
<dbReference type="PRINTS" id="PR00455">
    <property type="entry name" value="HTHTETR"/>
</dbReference>
<comment type="caution">
    <text evidence="6">The sequence shown here is derived from an EMBL/GenBank/DDBJ whole genome shotgun (WGS) entry which is preliminary data.</text>
</comment>
<dbReference type="GO" id="GO:0000976">
    <property type="term" value="F:transcription cis-regulatory region binding"/>
    <property type="evidence" value="ECO:0007669"/>
    <property type="project" value="TreeGrafter"/>
</dbReference>
<dbReference type="PROSITE" id="PS50977">
    <property type="entry name" value="HTH_TETR_2"/>
    <property type="match status" value="1"/>
</dbReference>
<sequence length="225" mass="23509">MTESRTAATRERLLAGTLTCLTEQGIAKTSARTIAAAAGVNQALIFYHFGTVDALLAAACQHAAELRVARYRDRLAGVGSLAELLDLGRAIHAEEQADGNVRVLAQLLAGAQTNPQLGPATAAGLRLWIDEIETVAARLIADTPLAGLVDPAGLSRAVAASFIGLELYDGVDPDGSATAFAALDQLTALAALLDDRNPVIRRAITAALRRGLRKSGRADPEPRRG</sequence>
<dbReference type="PANTHER" id="PTHR30055">
    <property type="entry name" value="HTH-TYPE TRANSCRIPTIONAL REGULATOR RUTR"/>
    <property type="match status" value="1"/>
</dbReference>
<accession>A0A7Y9IDJ7</accession>
<protein>
    <submittedName>
        <fullName evidence="6">AcrR family transcriptional regulator</fullName>
    </submittedName>
</protein>
<evidence type="ECO:0000256" key="2">
    <source>
        <dbReference type="ARBA" id="ARBA00023125"/>
    </source>
</evidence>
<dbReference type="Gene3D" id="1.10.357.10">
    <property type="entry name" value="Tetracycline Repressor, domain 2"/>
    <property type="match status" value="1"/>
</dbReference>
<keyword evidence="7" id="KW-1185">Reference proteome</keyword>
<dbReference type="InterPro" id="IPR050109">
    <property type="entry name" value="HTH-type_TetR-like_transc_reg"/>
</dbReference>
<feature type="domain" description="HTH tetR-type" evidence="5">
    <location>
        <begin position="7"/>
        <end position="67"/>
    </location>
</feature>
<keyword evidence="1" id="KW-0805">Transcription regulation</keyword>
<reference evidence="6 7" key="1">
    <citation type="submission" date="2020-07" db="EMBL/GenBank/DDBJ databases">
        <title>Sequencing the genomes of 1000 actinobacteria strains.</title>
        <authorList>
            <person name="Klenk H.-P."/>
        </authorList>
    </citation>
    <scope>NUCLEOTIDE SEQUENCE [LARGE SCALE GENOMIC DNA]</scope>
    <source>
        <strain evidence="6 7">DSM 22083</strain>
    </source>
</reference>
<evidence type="ECO:0000256" key="3">
    <source>
        <dbReference type="ARBA" id="ARBA00023163"/>
    </source>
</evidence>
<dbReference type="PANTHER" id="PTHR30055:SF234">
    <property type="entry name" value="HTH-TYPE TRANSCRIPTIONAL REGULATOR BETI"/>
    <property type="match status" value="1"/>
</dbReference>
<feature type="DNA-binding region" description="H-T-H motif" evidence="4">
    <location>
        <begin position="30"/>
        <end position="49"/>
    </location>
</feature>
<dbReference type="SUPFAM" id="SSF46689">
    <property type="entry name" value="Homeodomain-like"/>
    <property type="match status" value="1"/>
</dbReference>
<dbReference type="GO" id="GO:0003700">
    <property type="term" value="F:DNA-binding transcription factor activity"/>
    <property type="evidence" value="ECO:0007669"/>
    <property type="project" value="TreeGrafter"/>
</dbReference>
<keyword evidence="3" id="KW-0804">Transcription</keyword>
<dbReference type="Pfam" id="PF00440">
    <property type="entry name" value="TetR_N"/>
    <property type="match status" value="1"/>
</dbReference>
<dbReference type="RefSeq" id="WP_179757339.1">
    <property type="nucleotide sequence ID" value="NZ_JACCBU010000001.1"/>
</dbReference>
<dbReference type="InterPro" id="IPR009057">
    <property type="entry name" value="Homeodomain-like_sf"/>
</dbReference>
<evidence type="ECO:0000256" key="4">
    <source>
        <dbReference type="PROSITE-ProRule" id="PRU00335"/>
    </source>
</evidence>
<proteinExistence type="predicted"/>
<dbReference type="AlphaFoldDB" id="A0A7Y9IDJ7"/>
<organism evidence="6 7">
    <name type="scientific">Microlunatus parietis</name>
    <dbReference type="NCBI Taxonomy" id="682979"/>
    <lineage>
        <taxon>Bacteria</taxon>
        <taxon>Bacillati</taxon>
        <taxon>Actinomycetota</taxon>
        <taxon>Actinomycetes</taxon>
        <taxon>Propionibacteriales</taxon>
        <taxon>Propionibacteriaceae</taxon>
        <taxon>Microlunatus</taxon>
    </lineage>
</organism>
<evidence type="ECO:0000313" key="7">
    <source>
        <dbReference type="Proteomes" id="UP000569914"/>
    </source>
</evidence>
<dbReference type="InterPro" id="IPR001647">
    <property type="entry name" value="HTH_TetR"/>
</dbReference>
<evidence type="ECO:0000256" key="1">
    <source>
        <dbReference type="ARBA" id="ARBA00023015"/>
    </source>
</evidence>
<name>A0A7Y9IDJ7_9ACTN</name>
<evidence type="ECO:0000313" key="6">
    <source>
        <dbReference type="EMBL" id="NYE74785.1"/>
    </source>
</evidence>
<keyword evidence="2 4" id="KW-0238">DNA-binding</keyword>